<feature type="compositionally biased region" description="Low complexity" evidence="2">
    <location>
        <begin position="114"/>
        <end position="129"/>
    </location>
</feature>
<evidence type="ECO:0000313" key="4">
    <source>
        <dbReference type="Proteomes" id="UP000039865"/>
    </source>
</evidence>
<keyword evidence="1" id="KW-0175">Coiled coil</keyword>
<gene>
    <name evidence="3" type="primary">Contig18099.g19239</name>
    <name evidence="3" type="ORF">STYLEM_14987</name>
</gene>
<organism evidence="3 4">
    <name type="scientific">Stylonychia lemnae</name>
    <name type="common">Ciliate</name>
    <dbReference type="NCBI Taxonomy" id="5949"/>
    <lineage>
        <taxon>Eukaryota</taxon>
        <taxon>Sar</taxon>
        <taxon>Alveolata</taxon>
        <taxon>Ciliophora</taxon>
        <taxon>Intramacronucleata</taxon>
        <taxon>Spirotrichea</taxon>
        <taxon>Stichotrichia</taxon>
        <taxon>Sporadotrichida</taxon>
        <taxon>Oxytrichidae</taxon>
        <taxon>Stylonychinae</taxon>
        <taxon>Stylonychia</taxon>
    </lineage>
</organism>
<dbReference type="InParanoid" id="A0A078AXE7"/>
<name>A0A078AXE7_STYLE</name>
<reference evidence="3 4" key="1">
    <citation type="submission" date="2014-06" db="EMBL/GenBank/DDBJ databases">
        <authorList>
            <person name="Swart Estienne"/>
        </authorList>
    </citation>
    <scope>NUCLEOTIDE SEQUENCE [LARGE SCALE GENOMIC DNA]</scope>
    <source>
        <strain evidence="3 4">130c</strain>
    </source>
</reference>
<proteinExistence type="predicted"/>
<sequence length="199" mass="22935">MDNFQLQNLAKDIKGIEIKLVEYSIQRNNLQDLKKQLETKLTRIQYGEVTHQGQQVAKQDNFFDQTEVMRNQAREIVRLDKQQEEGRNAVQAIHYEKNKEADDLVEQMRKKKNNQNQPPANQSSNQNQNNFVQNQNSINQQNSYPPVGVYPYNYQVHDPPQDPNYGHNVAPLPMMNINGGVPVNVNVTVNQNGQPINLV</sequence>
<feature type="coiled-coil region" evidence="1">
    <location>
        <begin position="6"/>
        <end position="40"/>
    </location>
</feature>
<evidence type="ECO:0000313" key="3">
    <source>
        <dbReference type="EMBL" id="CDW85897.1"/>
    </source>
</evidence>
<dbReference type="EMBL" id="CCKQ01014146">
    <property type="protein sequence ID" value="CDW85897.1"/>
    <property type="molecule type" value="Genomic_DNA"/>
</dbReference>
<dbReference type="AlphaFoldDB" id="A0A078AXE7"/>
<keyword evidence="4" id="KW-1185">Reference proteome</keyword>
<feature type="region of interest" description="Disordered" evidence="2">
    <location>
        <begin position="109"/>
        <end position="129"/>
    </location>
</feature>
<protein>
    <submittedName>
        <fullName evidence="3">Uncharacterized protein</fullName>
    </submittedName>
</protein>
<evidence type="ECO:0000256" key="1">
    <source>
        <dbReference type="SAM" id="Coils"/>
    </source>
</evidence>
<accession>A0A078AXE7</accession>
<dbReference type="Proteomes" id="UP000039865">
    <property type="component" value="Unassembled WGS sequence"/>
</dbReference>
<evidence type="ECO:0000256" key="2">
    <source>
        <dbReference type="SAM" id="MobiDB-lite"/>
    </source>
</evidence>